<dbReference type="NCBIfam" id="TIGR01036">
    <property type="entry name" value="pyrD_sub2"/>
    <property type="match status" value="1"/>
</dbReference>
<dbReference type="Proteomes" id="UP001162834">
    <property type="component" value="Chromosome"/>
</dbReference>
<dbReference type="NCBIfam" id="NF003652">
    <property type="entry name" value="PRK05286.2-5"/>
    <property type="match status" value="1"/>
</dbReference>
<dbReference type="NCBIfam" id="NF003648">
    <property type="entry name" value="PRK05286.2-1"/>
    <property type="match status" value="1"/>
</dbReference>
<evidence type="ECO:0000256" key="1">
    <source>
        <dbReference type="ARBA" id="ARBA00003125"/>
    </source>
</evidence>
<dbReference type="EC" id="1.3.5.2" evidence="11"/>
<dbReference type="Pfam" id="PF01180">
    <property type="entry name" value="DHO_dh"/>
    <property type="match status" value="1"/>
</dbReference>
<feature type="binding site" evidence="11">
    <location>
        <begin position="121"/>
        <end position="125"/>
    </location>
    <ligand>
        <name>substrate</name>
    </ligand>
</feature>
<evidence type="ECO:0000313" key="13">
    <source>
        <dbReference type="EMBL" id="UGS36750.1"/>
    </source>
</evidence>
<dbReference type="PANTHER" id="PTHR48109">
    <property type="entry name" value="DIHYDROOROTATE DEHYDROGENASE (QUINONE), MITOCHONDRIAL-RELATED"/>
    <property type="match status" value="1"/>
</dbReference>
<dbReference type="CDD" id="cd04738">
    <property type="entry name" value="DHOD_2_like"/>
    <property type="match status" value="1"/>
</dbReference>
<dbReference type="HAMAP" id="MF_00225">
    <property type="entry name" value="DHO_dh_type2"/>
    <property type="match status" value="1"/>
</dbReference>
<feature type="binding site" evidence="11">
    <location>
        <begin position="324"/>
        <end position="325"/>
    </location>
    <ligand>
        <name>FMN</name>
        <dbReference type="ChEBI" id="CHEBI:58210"/>
    </ligand>
</feature>
<dbReference type="PROSITE" id="PS00911">
    <property type="entry name" value="DHODEHASE_1"/>
    <property type="match status" value="1"/>
</dbReference>
<feature type="binding site" evidence="11">
    <location>
        <position position="150"/>
    </location>
    <ligand>
        <name>FMN</name>
        <dbReference type="ChEBI" id="CHEBI:58210"/>
    </ligand>
</feature>
<evidence type="ECO:0000256" key="8">
    <source>
        <dbReference type="ARBA" id="ARBA00023002"/>
    </source>
</evidence>
<comment type="pathway">
    <text evidence="3 11">Pyrimidine metabolism; UMP biosynthesis via de novo pathway; orotate from (S)-dihydroorotate (quinone route): step 1/1.</text>
</comment>
<comment type="subcellular location">
    <subcellularLocation>
        <location evidence="11">Cell membrane</location>
        <topology evidence="11">Peripheral membrane protein</topology>
    </subcellularLocation>
    <subcellularLocation>
        <location evidence="2">Membrane</location>
    </subcellularLocation>
</comment>
<gene>
    <name evidence="11 13" type="primary">pyrD</name>
    <name evidence="13" type="ORF">DSM104329_03159</name>
</gene>
<feature type="binding site" evidence="11">
    <location>
        <position position="183"/>
    </location>
    <ligand>
        <name>substrate</name>
    </ligand>
</feature>
<evidence type="ECO:0000256" key="5">
    <source>
        <dbReference type="ARBA" id="ARBA00022630"/>
    </source>
</evidence>
<evidence type="ECO:0000256" key="3">
    <source>
        <dbReference type="ARBA" id="ARBA00005161"/>
    </source>
</evidence>
<evidence type="ECO:0000256" key="11">
    <source>
        <dbReference type="HAMAP-Rule" id="MF_00225"/>
    </source>
</evidence>
<feature type="binding site" evidence="11">
    <location>
        <position position="220"/>
    </location>
    <ligand>
        <name>FMN</name>
        <dbReference type="ChEBI" id="CHEBI:58210"/>
    </ligand>
</feature>
<proteinExistence type="inferred from homology"/>
<sequence length="367" mass="38350">MLRRMFYQRLIRPLLFLLPAEAAHVCGALAMRLLTSLPGLAERTRRALAPSDPALVTHALGRDLPSPVGLAAGFDKDARLFDAALALGFGFVEVGTVTAVPQPGNDRPRLARLPGDRALLNRFGFNNAGAAAAGRALAARDPARGVVGANIGKSKVAPLDAAAADYRHSARAVAPHADFLVVNVSSPNTPGLRSLQDPESLRPILDAVVEAAPELPVLLKVAPDLLDGEVDALVDLALDLGLAGMIATNTTIDRGMLRDRAAADAAFEGGGISGAPLNARSLAVLRRIRARAGDRLLLVASGGIETAQDAWERVRAGATLLEVYTAFVYHGPLFAHRLGAELAALARAQGYARVQEAVGTEPVAAAR</sequence>
<feature type="active site" description="Nucleophile" evidence="11">
    <location>
        <position position="186"/>
    </location>
</feature>
<feature type="binding site" evidence="11">
    <location>
        <position position="248"/>
    </location>
    <ligand>
        <name>FMN</name>
        <dbReference type="ChEBI" id="CHEBI:58210"/>
    </ligand>
</feature>
<feature type="domain" description="Dihydroorotate dehydrogenase catalytic" evidence="12">
    <location>
        <begin position="55"/>
        <end position="344"/>
    </location>
</feature>
<dbReference type="EMBL" id="CP087164">
    <property type="protein sequence ID" value="UGS36750.1"/>
    <property type="molecule type" value="Genomic_DNA"/>
</dbReference>
<comment type="catalytic activity">
    <reaction evidence="10 11">
        <text>(S)-dihydroorotate + a quinone = orotate + a quinol</text>
        <dbReference type="Rhea" id="RHEA:30187"/>
        <dbReference type="ChEBI" id="CHEBI:24646"/>
        <dbReference type="ChEBI" id="CHEBI:30839"/>
        <dbReference type="ChEBI" id="CHEBI:30864"/>
        <dbReference type="ChEBI" id="CHEBI:132124"/>
        <dbReference type="EC" id="1.3.5.2"/>
    </reaction>
</comment>
<evidence type="ECO:0000256" key="7">
    <source>
        <dbReference type="ARBA" id="ARBA00022975"/>
    </source>
</evidence>
<feature type="binding site" evidence="11">
    <location>
        <position position="188"/>
    </location>
    <ligand>
        <name>substrate</name>
    </ligand>
</feature>
<dbReference type="Gene3D" id="3.20.20.70">
    <property type="entry name" value="Aldolase class I"/>
    <property type="match status" value="1"/>
</dbReference>
<evidence type="ECO:0000259" key="12">
    <source>
        <dbReference type="Pfam" id="PF01180"/>
    </source>
</evidence>
<evidence type="ECO:0000256" key="10">
    <source>
        <dbReference type="ARBA" id="ARBA00048639"/>
    </source>
</evidence>
<feature type="binding site" evidence="11">
    <location>
        <position position="96"/>
    </location>
    <ligand>
        <name>FMN</name>
        <dbReference type="ChEBI" id="CHEBI:58210"/>
    </ligand>
</feature>
<dbReference type="GO" id="GO:0005737">
    <property type="term" value="C:cytoplasm"/>
    <property type="evidence" value="ECO:0007669"/>
    <property type="project" value="InterPro"/>
</dbReference>
<keyword evidence="7 11" id="KW-0665">Pyrimidine biosynthesis</keyword>
<protein>
    <recommendedName>
        <fullName evidence="11">Dihydroorotate dehydrogenase (quinone)</fullName>
        <ecNumber evidence="11">1.3.5.2</ecNumber>
    </recommendedName>
    <alternativeName>
        <fullName evidence="11">DHOdehase</fullName>
        <shortName evidence="11">DHOD</shortName>
        <shortName evidence="11">DHODase</shortName>
    </alternativeName>
    <alternativeName>
        <fullName evidence="11">Dihydroorotate oxidase</fullName>
    </alternativeName>
</protein>
<evidence type="ECO:0000256" key="4">
    <source>
        <dbReference type="ARBA" id="ARBA00005359"/>
    </source>
</evidence>
<dbReference type="GO" id="GO:0044205">
    <property type="term" value="P:'de novo' UMP biosynthetic process"/>
    <property type="evidence" value="ECO:0007669"/>
    <property type="project" value="UniProtKB-UniRule"/>
</dbReference>
<reference evidence="13" key="1">
    <citation type="journal article" date="2022" name="Int. J. Syst. Evol. Microbiol.">
        <title>Pseudomonas aegrilactucae sp. nov. and Pseudomonas morbosilactucae sp. nov., pathogens causing bacterial rot of lettuce in Japan.</title>
        <authorList>
            <person name="Sawada H."/>
            <person name="Fujikawa T."/>
            <person name="Satou M."/>
        </authorList>
    </citation>
    <scope>NUCLEOTIDE SEQUENCE</scope>
    <source>
        <strain evidence="13">0166_1</strain>
    </source>
</reference>
<dbReference type="GO" id="GO:0106430">
    <property type="term" value="F:dihydroorotate dehydrogenase (quinone) activity"/>
    <property type="evidence" value="ECO:0007669"/>
    <property type="project" value="UniProtKB-EC"/>
</dbReference>
<dbReference type="InterPro" id="IPR050074">
    <property type="entry name" value="DHO_dehydrogenase"/>
</dbReference>
<feature type="binding site" evidence="11">
    <location>
        <position position="303"/>
    </location>
    <ligand>
        <name>FMN</name>
        <dbReference type="ChEBI" id="CHEBI:58210"/>
    </ligand>
</feature>
<dbReference type="AlphaFoldDB" id="A0A9E7C0T2"/>
<feature type="binding site" evidence="11">
    <location>
        <position position="76"/>
    </location>
    <ligand>
        <name>substrate</name>
    </ligand>
</feature>
<keyword evidence="5 11" id="KW-0285">Flavoprotein</keyword>
<dbReference type="KEGG" id="sbae:DSM104329_03159"/>
<feature type="binding site" evidence="11">
    <location>
        <begin position="72"/>
        <end position="76"/>
    </location>
    <ligand>
        <name>FMN</name>
        <dbReference type="ChEBI" id="CHEBI:58210"/>
    </ligand>
</feature>
<organism evidence="13 14">
    <name type="scientific">Capillimicrobium parvum</name>
    <dbReference type="NCBI Taxonomy" id="2884022"/>
    <lineage>
        <taxon>Bacteria</taxon>
        <taxon>Bacillati</taxon>
        <taxon>Actinomycetota</taxon>
        <taxon>Thermoleophilia</taxon>
        <taxon>Solirubrobacterales</taxon>
        <taxon>Capillimicrobiaceae</taxon>
        <taxon>Capillimicrobium</taxon>
    </lineage>
</organism>
<comment type="similarity">
    <text evidence="4 11">Belongs to the dihydroorotate dehydrogenase family. Type 2 subfamily.</text>
</comment>
<dbReference type="PANTHER" id="PTHR48109:SF4">
    <property type="entry name" value="DIHYDROOROTATE DEHYDROGENASE (QUINONE), MITOCHONDRIAL"/>
    <property type="match status" value="1"/>
</dbReference>
<dbReference type="NCBIfam" id="NF003645">
    <property type="entry name" value="PRK05286.1-2"/>
    <property type="match status" value="1"/>
</dbReference>
<dbReference type="GO" id="GO:0006207">
    <property type="term" value="P:'de novo' pyrimidine nucleobase biosynthetic process"/>
    <property type="evidence" value="ECO:0007669"/>
    <property type="project" value="UniProtKB-UniRule"/>
</dbReference>
<dbReference type="InterPro" id="IPR001295">
    <property type="entry name" value="Dihydroorotate_DH_CS"/>
</dbReference>
<evidence type="ECO:0000256" key="2">
    <source>
        <dbReference type="ARBA" id="ARBA00004370"/>
    </source>
</evidence>
<evidence type="ECO:0000256" key="6">
    <source>
        <dbReference type="ARBA" id="ARBA00022643"/>
    </source>
</evidence>
<keyword evidence="11" id="KW-1003">Cell membrane</keyword>
<comment type="cofactor">
    <cofactor evidence="11">
        <name>FMN</name>
        <dbReference type="ChEBI" id="CHEBI:58210"/>
    </cofactor>
    <text evidence="11">Binds 1 FMN per subunit.</text>
</comment>
<dbReference type="GO" id="GO:0005886">
    <property type="term" value="C:plasma membrane"/>
    <property type="evidence" value="ECO:0007669"/>
    <property type="project" value="UniProtKB-SubCell"/>
</dbReference>
<accession>A0A9E7C0T2</accession>
<evidence type="ECO:0000256" key="9">
    <source>
        <dbReference type="ARBA" id="ARBA00023136"/>
    </source>
</evidence>
<feature type="binding site" evidence="11">
    <location>
        <begin position="249"/>
        <end position="250"/>
    </location>
    <ligand>
        <name>substrate</name>
    </ligand>
</feature>
<dbReference type="PROSITE" id="PS00912">
    <property type="entry name" value="DHODEHASE_2"/>
    <property type="match status" value="1"/>
</dbReference>
<dbReference type="InterPro" id="IPR013785">
    <property type="entry name" value="Aldolase_TIM"/>
</dbReference>
<dbReference type="SUPFAM" id="SSF51395">
    <property type="entry name" value="FMN-linked oxidoreductases"/>
    <property type="match status" value="1"/>
</dbReference>
<comment type="function">
    <text evidence="1 11">Catalyzes the conversion of dihydroorotate to orotate with quinone as electron acceptor.</text>
</comment>
<name>A0A9E7C0T2_9ACTN</name>
<feature type="binding site" evidence="11">
    <location>
        <position position="183"/>
    </location>
    <ligand>
        <name>FMN</name>
        <dbReference type="ChEBI" id="CHEBI:58210"/>
    </ligand>
</feature>
<evidence type="ECO:0000313" key="14">
    <source>
        <dbReference type="Proteomes" id="UP001162834"/>
    </source>
</evidence>
<dbReference type="InterPro" id="IPR005720">
    <property type="entry name" value="Dihydroorotate_DH_cat"/>
</dbReference>
<keyword evidence="9 11" id="KW-0472">Membrane</keyword>
<keyword evidence="8 11" id="KW-0560">Oxidoreductase</keyword>
<keyword evidence="14" id="KW-1185">Reference proteome</keyword>
<feature type="binding site" evidence="11">
    <location>
        <position position="274"/>
    </location>
    <ligand>
        <name>FMN</name>
        <dbReference type="ChEBI" id="CHEBI:58210"/>
    </ligand>
</feature>
<keyword evidence="6 11" id="KW-0288">FMN</keyword>
<dbReference type="InterPro" id="IPR005719">
    <property type="entry name" value="Dihydroorotate_DH_2"/>
</dbReference>
<comment type="subunit">
    <text evidence="11">Monomer.</text>
</comment>